<dbReference type="PANTHER" id="PTHR12673">
    <property type="entry name" value="FACIOGENITAL DYSPLASIA PROTEIN"/>
    <property type="match status" value="1"/>
</dbReference>
<sequence length="849" mass="94372">MGPKKKNNKKGGQQQQQQQQKDTSNKSNSNNNNNKVEKSDNEETSASTSSISVSCDLSESVDMSSDISSSVVELSGNTDLDQSVDSLDGADQHIDSQSNSTPSTSSPTTIITENNNNNNNNNSNSNPNIEIVDVEKVQSGNNNDNVVLNEISKLYSLLSLVSNNVIDIKDKFNNNNNNNNSINHFINNQSSGNLSTIGSSGEVFGELRSRRSDSFTSNGDSSEFDWKSMYLMLSQQYQLEKKRGDELEIQVKDLVHENQLLTGRIKVLESHVEVEKKKLHQAFGTIRTGSKKLTMKLGKGNIDLSTILDELGRDIDTISDSTAIDHRLTENAQSMLNKLNSFTPHNSATELLTPEEVAQQKSQTTTVAPLVSHHNHNTATTTTAAVVSGEDTTQHHQQSFATIIPVESTTPTPTATPISTPSSTPLSISASNSLENIIATTTSSSTTEQETDVIDVERHSTNYKEADGQVVTISYGGEQLRKVVKVQSYVRRWYAQQQYKKLKQFQLVETKRLAVGELFETESTYITHLSNLLKIFVAPLRVRLQNGENLVSAHDIERIFSTASTIFKSNSIFLHQMEDMYKNFNRWSQIGGRMLEQLPLFESYIDHPDYIPLTRALDAFKKFADGINERKGMRIKALALEDKILGYKDDITSKSRYLIREGPLRYKKNNEYVFLFNDMLMICHPQYKKSKVRLGVSSSPSSSSNSLTSKDGSNKDGSNKDGSTSPSLMLPSSVNGGSTSPTPSSPTQDHHHHPHHDMPCSYKFITRVMLDARVKIVQDSHEPKFLTIIPDQYSIELTASSTEERHLWVKDLITLVTIFTNNLLNNPTTSANIIPSNNLSSSSRDNSLN</sequence>
<dbReference type="InterPro" id="IPR011993">
    <property type="entry name" value="PH-like_dom_sf"/>
</dbReference>
<dbReference type="Gene3D" id="1.20.900.10">
    <property type="entry name" value="Dbl homology (DH) domain"/>
    <property type="match status" value="1"/>
</dbReference>
<feature type="compositionally biased region" description="Low complexity" evidence="1">
    <location>
        <begin position="697"/>
        <end position="711"/>
    </location>
</feature>
<feature type="compositionally biased region" description="Low complexity" evidence="1">
    <location>
        <begin position="98"/>
        <end position="127"/>
    </location>
</feature>
<gene>
    <name evidence="3" type="primary">gxcII</name>
    <name evidence="3" type="ORF">PPL_03132</name>
</gene>
<keyword evidence="4" id="KW-1185">Reference proteome</keyword>
<feature type="domain" description="DH" evidence="2">
    <location>
        <begin position="510"/>
        <end position="604"/>
    </location>
</feature>
<dbReference type="RefSeq" id="XP_020436176.1">
    <property type="nucleotide sequence ID" value="XM_020574104.1"/>
</dbReference>
<accession>D3B411</accession>
<comment type="caution">
    <text evidence="3">The sequence shown here is derived from an EMBL/GenBank/DDBJ whole genome shotgun (WGS) entry which is preliminary data.</text>
</comment>
<dbReference type="InterPro" id="IPR051092">
    <property type="entry name" value="FYVE_RhoGEF_PH"/>
</dbReference>
<dbReference type="FunCoup" id="D3B411">
    <property type="interactions" value="805"/>
</dbReference>
<feature type="region of interest" description="Disordered" evidence="1">
    <location>
        <begin position="79"/>
        <end position="127"/>
    </location>
</feature>
<evidence type="ECO:0000259" key="2">
    <source>
        <dbReference type="PROSITE" id="PS50010"/>
    </source>
</evidence>
<protein>
    <submittedName>
        <fullName evidence="3">Pleckstrin domain-containing protein</fullName>
    </submittedName>
</protein>
<dbReference type="SUPFAM" id="SSF50729">
    <property type="entry name" value="PH domain-like"/>
    <property type="match status" value="1"/>
</dbReference>
<dbReference type="AlphaFoldDB" id="D3B411"/>
<dbReference type="PROSITE" id="PS50096">
    <property type="entry name" value="IQ"/>
    <property type="match status" value="1"/>
</dbReference>
<dbReference type="SMART" id="SM00233">
    <property type="entry name" value="PH"/>
    <property type="match status" value="1"/>
</dbReference>
<feature type="compositionally biased region" description="Low complexity" evidence="1">
    <location>
        <begin position="731"/>
        <end position="747"/>
    </location>
</feature>
<dbReference type="GO" id="GO:0005737">
    <property type="term" value="C:cytoplasm"/>
    <property type="evidence" value="ECO:0007669"/>
    <property type="project" value="TreeGrafter"/>
</dbReference>
<dbReference type="InterPro" id="IPR001849">
    <property type="entry name" value="PH_domain"/>
</dbReference>
<dbReference type="GO" id="GO:0005085">
    <property type="term" value="F:guanyl-nucleotide exchange factor activity"/>
    <property type="evidence" value="ECO:0007669"/>
    <property type="project" value="InterPro"/>
</dbReference>
<dbReference type="SUPFAM" id="SSF48065">
    <property type="entry name" value="DBL homology domain (DH-domain)"/>
    <property type="match status" value="1"/>
</dbReference>
<evidence type="ECO:0000256" key="1">
    <source>
        <dbReference type="SAM" id="MobiDB-lite"/>
    </source>
</evidence>
<dbReference type="InterPro" id="IPR035899">
    <property type="entry name" value="DBL_dom_sf"/>
</dbReference>
<proteinExistence type="predicted"/>
<dbReference type="Proteomes" id="UP000001396">
    <property type="component" value="Unassembled WGS sequence"/>
</dbReference>
<dbReference type="InterPro" id="IPR000219">
    <property type="entry name" value="DH_dom"/>
</dbReference>
<name>D3B411_HETP5</name>
<dbReference type="EMBL" id="ADBJ01000010">
    <property type="protein sequence ID" value="EFA84059.1"/>
    <property type="molecule type" value="Genomic_DNA"/>
</dbReference>
<evidence type="ECO:0000313" key="3">
    <source>
        <dbReference type="EMBL" id="EFA84059.1"/>
    </source>
</evidence>
<feature type="compositionally biased region" description="Low complexity" evidence="1">
    <location>
        <begin position="408"/>
        <end position="427"/>
    </location>
</feature>
<dbReference type="OMA" id="YLIREGP"/>
<evidence type="ECO:0000313" key="4">
    <source>
        <dbReference type="Proteomes" id="UP000001396"/>
    </source>
</evidence>
<dbReference type="Gene3D" id="2.30.29.30">
    <property type="entry name" value="Pleckstrin-homology domain (PH domain)/Phosphotyrosine-binding domain (PTB)"/>
    <property type="match status" value="1"/>
</dbReference>
<organism evidence="3 4">
    <name type="scientific">Heterostelium pallidum (strain ATCC 26659 / Pp 5 / PN500)</name>
    <name type="common">Cellular slime mold</name>
    <name type="synonym">Polysphondylium pallidum</name>
    <dbReference type="NCBI Taxonomy" id="670386"/>
    <lineage>
        <taxon>Eukaryota</taxon>
        <taxon>Amoebozoa</taxon>
        <taxon>Evosea</taxon>
        <taxon>Eumycetozoa</taxon>
        <taxon>Dictyostelia</taxon>
        <taxon>Acytosteliales</taxon>
        <taxon>Acytosteliaceae</taxon>
        <taxon>Heterostelium</taxon>
    </lineage>
</organism>
<dbReference type="PANTHER" id="PTHR12673:SF264">
    <property type="entry name" value="DH DOMAIN-CONTAINING PROTEIN"/>
    <property type="match status" value="1"/>
</dbReference>
<feature type="region of interest" description="Disordered" evidence="1">
    <location>
        <begin position="1"/>
        <end position="53"/>
    </location>
</feature>
<dbReference type="InParanoid" id="D3B411"/>
<dbReference type="PROSITE" id="PS50010">
    <property type="entry name" value="DH_2"/>
    <property type="match status" value="1"/>
</dbReference>
<feature type="region of interest" description="Disordered" evidence="1">
    <location>
        <begin position="694"/>
        <end position="758"/>
    </location>
</feature>
<feature type="region of interest" description="Disordered" evidence="1">
    <location>
        <begin position="407"/>
        <end position="427"/>
    </location>
</feature>
<feature type="compositionally biased region" description="Low complexity" evidence="1">
    <location>
        <begin position="10"/>
        <end position="34"/>
    </location>
</feature>
<dbReference type="Pfam" id="PF00621">
    <property type="entry name" value="RhoGEF"/>
    <property type="match status" value="1"/>
</dbReference>
<reference evidence="3 4" key="1">
    <citation type="journal article" date="2011" name="Genome Res.">
        <title>Phylogeny-wide analysis of social amoeba genomes highlights ancient origins for complex intercellular communication.</title>
        <authorList>
            <person name="Heidel A.J."/>
            <person name="Lawal H.M."/>
            <person name="Felder M."/>
            <person name="Schilde C."/>
            <person name="Helps N.R."/>
            <person name="Tunggal B."/>
            <person name="Rivero F."/>
            <person name="John U."/>
            <person name="Schleicher M."/>
            <person name="Eichinger L."/>
            <person name="Platzer M."/>
            <person name="Noegel A.A."/>
            <person name="Schaap P."/>
            <person name="Gloeckner G."/>
        </authorList>
    </citation>
    <scope>NUCLEOTIDE SEQUENCE [LARGE SCALE GENOMIC DNA]</scope>
    <source>
        <strain evidence="4">ATCC 26659 / Pp 5 / PN500</strain>
    </source>
</reference>
<dbReference type="GeneID" id="31358655"/>